<dbReference type="Gene3D" id="3.40.50.880">
    <property type="match status" value="1"/>
</dbReference>
<gene>
    <name evidence="1" type="ORF">QFZ36_002653</name>
</gene>
<sequence>MLEELNTYGRDLPTDSSWRKPFNALQTNLQEIDAAMDAAAAADAVVDYGADTWVVNAGGIMSFYPTNLPFQTRNPLLAQRPSGDLFGDAVKAGKARGLKVIARFDMSKVSPRLARENPEWLYRSAEGKPQIYNTLYSVCPSGDYYQSRTFDVLDEVLDRYDVDGVFFNWFNFNVRDYDEVVHGPCHCEACRKGFALYSGGGELPADAASETFGLWRRYTEQTLKQLTARIVDHLAARGQHTGVLLREGAPMVYLEGNSAFKSMPGKELWPHATAEAVSAHVTSRPNAAVMVNCVAFTDSSHRLGSEQPEHFAQYVIQTIARGGNPSVYYFGSPGRLPTQWTTSHAREIMRFRQQNSKVYEGLHPAAEIALVRPSYSSVTQGNYWELVEEFRGLYLSLLEANLPFDVLPVGDLANLAAREGLTRYSLLVVPDMGNLGSAATAIDEYVAGGGNLMSTGSAGIGRDGNLELASSLALQALTPALTGNELRSTYVTDKPQPRIADYHYNGPLLPLFGRYQRCIWKPGSVSSGFVLPQAPFGPPELAYGHQGSSDPAYVRGPHGKGEVLHVPWTIGRTYREFGKTDVRDHFITLVKTLVKPELTAELHDSIEMITGANDHGRVVHLINHSGIRRRVYGPHLPYSGGLLRLHGAAAAKPTVTALVAGTPLRNRVDGEDVLIELPTVELFEVLQFTKR</sequence>
<protein>
    <recommendedName>
        <fullName evidence="3">Beta-galactosidase trimerisation domain-containing protein</fullName>
    </recommendedName>
</protein>
<dbReference type="Proteomes" id="UP001236806">
    <property type="component" value="Unassembled WGS sequence"/>
</dbReference>
<dbReference type="InterPro" id="IPR017853">
    <property type="entry name" value="GH"/>
</dbReference>
<dbReference type="EMBL" id="JAUSXB010000001">
    <property type="protein sequence ID" value="MDQ0675092.1"/>
    <property type="molecule type" value="Genomic_DNA"/>
</dbReference>
<evidence type="ECO:0000313" key="1">
    <source>
        <dbReference type="EMBL" id="MDQ0675092.1"/>
    </source>
</evidence>
<dbReference type="SUPFAM" id="SSF52317">
    <property type="entry name" value="Class I glutamine amidotransferase-like"/>
    <property type="match status" value="1"/>
</dbReference>
<dbReference type="InterPro" id="IPR028212">
    <property type="entry name" value="GHL6"/>
</dbReference>
<keyword evidence="2" id="KW-1185">Reference proteome</keyword>
<evidence type="ECO:0008006" key="3">
    <source>
        <dbReference type="Google" id="ProtNLM"/>
    </source>
</evidence>
<dbReference type="CDD" id="cd03143">
    <property type="entry name" value="A4_beta-galactosidase_middle_domain"/>
    <property type="match status" value="1"/>
</dbReference>
<dbReference type="Pfam" id="PF14871">
    <property type="entry name" value="GHL6"/>
    <property type="match status" value="1"/>
</dbReference>
<accession>A0ABU0PNG5</accession>
<dbReference type="RefSeq" id="WP_306637119.1">
    <property type="nucleotide sequence ID" value="NZ_JAUSXB010000001.1"/>
</dbReference>
<proteinExistence type="predicted"/>
<organism evidence="1 2">
    <name type="scientific">Pseudarthrobacter siccitolerans</name>
    <dbReference type="NCBI Taxonomy" id="861266"/>
    <lineage>
        <taxon>Bacteria</taxon>
        <taxon>Bacillati</taxon>
        <taxon>Actinomycetota</taxon>
        <taxon>Actinomycetes</taxon>
        <taxon>Micrococcales</taxon>
        <taxon>Micrococcaceae</taxon>
        <taxon>Pseudarthrobacter</taxon>
    </lineage>
</organism>
<dbReference type="InterPro" id="IPR029062">
    <property type="entry name" value="Class_I_gatase-like"/>
</dbReference>
<reference evidence="1 2" key="1">
    <citation type="submission" date="2023-07" db="EMBL/GenBank/DDBJ databases">
        <title>Comparative genomics of wheat-associated soil bacteria to identify genetic determinants of phenazine resistance.</title>
        <authorList>
            <person name="Mouncey N."/>
        </authorList>
    </citation>
    <scope>NUCLEOTIDE SEQUENCE [LARGE SCALE GENOMIC DNA]</scope>
    <source>
        <strain evidence="1 2">W1I3</strain>
    </source>
</reference>
<dbReference type="Gene3D" id="3.20.20.80">
    <property type="entry name" value="Glycosidases"/>
    <property type="match status" value="1"/>
</dbReference>
<comment type="caution">
    <text evidence="1">The sequence shown here is derived from an EMBL/GenBank/DDBJ whole genome shotgun (WGS) entry which is preliminary data.</text>
</comment>
<dbReference type="SUPFAM" id="SSF51445">
    <property type="entry name" value="(Trans)glycosidases"/>
    <property type="match status" value="1"/>
</dbReference>
<evidence type="ECO:0000313" key="2">
    <source>
        <dbReference type="Proteomes" id="UP001236806"/>
    </source>
</evidence>
<name>A0ABU0PNG5_9MICC</name>